<gene>
    <name evidence="3" type="ORF">Acor_73230</name>
</gene>
<feature type="chain" id="PRO_5038839431" evidence="2">
    <location>
        <begin position="24"/>
        <end position="78"/>
    </location>
</feature>
<reference evidence="3 4" key="1">
    <citation type="submission" date="2019-10" db="EMBL/GenBank/DDBJ databases">
        <title>Whole genome shotgun sequence of Acrocarpospora corrugata NBRC 13972.</title>
        <authorList>
            <person name="Ichikawa N."/>
            <person name="Kimura A."/>
            <person name="Kitahashi Y."/>
            <person name="Komaki H."/>
            <person name="Oguchi A."/>
        </authorList>
    </citation>
    <scope>NUCLEOTIDE SEQUENCE [LARGE SCALE GENOMIC DNA]</scope>
    <source>
        <strain evidence="3 4">NBRC 13972</strain>
    </source>
</reference>
<comment type="caution">
    <text evidence="3">The sequence shown here is derived from an EMBL/GenBank/DDBJ whole genome shotgun (WGS) entry which is preliminary data.</text>
</comment>
<feature type="region of interest" description="Disordered" evidence="1">
    <location>
        <begin position="53"/>
        <end position="78"/>
    </location>
</feature>
<feature type="signal peptide" evidence="2">
    <location>
        <begin position="1"/>
        <end position="23"/>
    </location>
</feature>
<sequence>MSSCNQATSVALNVLAATGSATAGGVSGRAQPATSMAVINPMAATLIYTPVDKAGGETRRRPGPAARGRVRLFRPGRI</sequence>
<dbReference type="AlphaFoldDB" id="A0A5M3W862"/>
<protein>
    <submittedName>
        <fullName evidence="3">Uncharacterized protein</fullName>
    </submittedName>
</protein>
<feature type="compositionally biased region" description="Basic residues" evidence="1">
    <location>
        <begin position="68"/>
        <end position="78"/>
    </location>
</feature>
<accession>A0A5M3W862</accession>
<organism evidence="3 4">
    <name type="scientific">Acrocarpospora corrugata</name>
    <dbReference type="NCBI Taxonomy" id="35763"/>
    <lineage>
        <taxon>Bacteria</taxon>
        <taxon>Bacillati</taxon>
        <taxon>Actinomycetota</taxon>
        <taxon>Actinomycetes</taxon>
        <taxon>Streptosporangiales</taxon>
        <taxon>Streptosporangiaceae</taxon>
        <taxon>Acrocarpospora</taxon>
    </lineage>
</organism>
<evidence type="ECO:0000313" key="4">
    <source>
        <dbReference type="Proteomes" id="UP000334990"/>
    </source>
</evidence>
<evidence type="ECO:0000256" key="2">
    <source>
        <dbReference type="SAM" id="SignalP"/>
    </source>
</evidence>
<dbReference type="Proteomes" id="UP000334990">
    <property type="component" value="Unassembled WGS sequence"/>
</dbReference>
<keyword evidence="2" id="KW-0732">Signal</keyword>
<proteinExistence type="predicted"/>
<evidence type="ECO:0000313" key="3">
    <source>
        <dbReference type="EMBL" id="GES05255.1"/>
    </source>
</evidence>
<evidence type="ECO:0000256" key="1">
    <source>
        <dbReference type="SAM" id="MobiDB-lite"/>
    </source>
</evidence>
<dbReference type="EMBL" id="BLAD01000096">
    <property type="protein sequence ID" value="GES05255.1"/>
    <property type="molecule type" value="Genomic_DNA"/>
</dbReference>
<name>A0A5M3W862_9ACTN</name>
<keyword evidence="4" id="KW-1185">Reference proteome</keyword>